<proteinExistence type="predicted"/>
<accession>A0AB39SR57</accession>
<dbReference type="EMBL" id="CP163444">
    <property type="protein sequence ID" value="XDQ69112.1"/>
    <property type="molecule type" value="Genomic_DNA"/>
</dbReference>
<evidence type="ECO:0000313" key="2">
    <source>
        <dbReference type="EMBL" id="XDQ69112.1"/>
    </source>
</evidence>
<gene>
    <name evidence="2" type="ORF">AB5J54_00490</name>
</gene>
<organism evidence="2">
    <name type="scientific">Streptomyces sp. R44</name>
    <dbReference type="NCBI Taxonomy" id="3238633"/>
    <lineage>
        <taxon>Bacteria</taxon>
        <taxon>Bacillati</taxon>
        <taxon>Actinomycetota</taxon>
        <taxon>Actinomycetes</taxon>
        <taxon>Kitasatosporales</taxon>
        <taxon>Streptomycetaceae</taxon>
        <taxon>Streptomyces</taxon>
    </lineage>
</organism>
<reference evidence="2" key="1">
    <citation type="submission" date="2024-07" db="EMBL/GenBank/DDBJ databases">
        <authorList>
            <person name="Yu S.T."/>
        </authorList>
    </citation>
    <scope>NUCLEOTIDE SEQUENCE</scope>
    <source>
        <strain evidence="2">R44</strain>
    </source>
</reference>
<sequence>MHSSLRGSSRRPIGAQQSPQLARGDRPWVTKGLADIGRPTGTEAFDEVCEVGPQIPRVRRLQPDLLAAVCPPDLEIGNRAFHWPILALVRQQHDVDEASDAQAYVHEDPDHSGPGNLHHGALEDLPEAQVPPYPSPLDICHHEEIIAPSSVHLSDTALPPLS</sequence>
<feature type="region of interest" description="Disordered" evidence="1">
    <location>
        <begin position="105"/>
        <end position="134"/>
    </location>
</feature>
<dbReference type="AlphaFoldDB" id="A0AB39SR57"/>
<protein>
    <submittedName>
        <fullName evidence="2">Uncharacterized protein</fullName>
    </submittedName>
</protein>
<evidence type="ECO:0000256" key="1">
    <source>
        <dbReference type="SAM" id="MobiDB-lite"/>
    </source>
</evidence>
<feature type="region of interest" description="Disordered" evidence="1">
    <location>
        <begin position="1"/>
        <end position="28"/>
    </location>
</feature>
<dbReference type="RefSeq" id="WP_369141855.1">
    <property type="nucleotide sequence ID" value="NZ_CP163444.1"/>
</dbReference>
<name>A0AB39SR57_9ACTN</name>